<name>A0ABT0GXI0_9HYPH</name>
<keyword evidence="3" id="KW-1185">Reference proteome</keyword>
<sequence>MAIIAGISDASSSIALSKVHLAPLGQIWSELSPQSFEAAGAYLTAHVHPALWGSLGETLLAWPVWAVLAPMGLLLLWLGAKRRRRRVQYA</sequence>
<dbReference type="RefSeq" id="WP_248156573.1">
    <property type="nucleotide sequence ID" value="NZ_JALNMJ010000013.1"/>
</dbReference>
<keyword evidence="1" id="KW-0812">Transmembrane</keyword>
<keyword evidence="1" id="KW-1133">Transmembrane helix</keyword>
<feature type="transmembrane region" description="Helical" evidence="1">
    <location>
        <begin position="59"/>
        <end position="80"/>
    </location>
</feature>
<evidence type="ECO:0000313" key="2">
    <source>
        <dbReference type="EMBL" id="MCK7614150.1"/>
    </source>
</evidence>
<accession>A0ABT0GXI0</accession>
<gene>
    <name evidence="2" type="ORF">M0H32_18420</name>
</gene>
<reference evidence="2" key="1">
    <citation type="submission" date="2022-04" db="EMBL/GenBank/DDBJ databases">
        <title>Roseibium sp. CAU 1639 isolated from mud.</title>
        <authorList>
            <person name="Kim W."/>
        </authorList>
    </citation>
    <scope>NUCLEOTIDE SEQUENCE</scope>
    <source>
        <strain evidence="2">CAU 1639</strain>
    </source>
</reference>
<keyword evidence="1" id="KW-0472">Membrane</keyword>
<dbReference type="Proteomes" id="UP001431221">
    <property type="component" value="Unassembled WGS sequence"/>
</dbReference>
<comment type="caution">
    <text evidence="2">The sequence shown here is derived from an EMBL/GenBank/DDBJ whole genome shotgun (WGS) entry which is preliminary data.</text>
</comment>
<proteinExistence type="predicted"/>
<evidence type="ECO:0000256" key="1">
    <source>
        <dbReference type="SAM" id="Phobius"/>
    </source>
</evidence>
<protein>
    <submittedName>
        <fullName evidence="2">Uncharacterized protein</fullName>
    </submittedName>
</protein>
<dbReference type="EMBL" id="JALNMJ010000013">
    <property type="protein sequence ID" value="MCK7614150.1"/>
    <property type="molecule type" value="Genomic_DNA"/>
</dbReference>
<organism evidence="2 3">
    <name type="scientific">Roseibium sediminicola</name>
    <dbReference type="NCBI Taxonomy" id="2933272"/>
    <lineage>
        <taxon>Bacteria</taxon>
        <taxon>Pseudomonadati</taxon>
        <taxon>Pseudomonadota</taxon>
        <taxon>Alphaproteobacteria</taxon>
        <taxon>Hyphomicrobiales</taxon>
        <taxon>Stappiaceae</taxon>
        <taxon>Roseibium</taxon>
    </lineage>
</organism>
<evidence type="ECO:0000313" key="3">
    <source>
        <dbReference type="Proteomes" id="UP001431221"/>
    </source>
</evidence>